<dbReference type="Pfam" id="PF14200">
    <property type="entry name" value="RicinB_lectin_2"/>
    <property type="match status" value="1"/>
</dbReference>
<comment type="caution">
    <text evidence="5">The sequence shown here is derived from an EMBL/GenBank/DDBJ whole genome shotgun (WGS) entry which is preliminary data.</text>
</comment>
<sequence>MRNNSPRRLLAALVTAAASLAAVVSTVGGVGSPATAAPGGKAGAPPVTCVDDGTSGHRIQWLYTYEPGTSRFAEREADIRAAAWVVEQNVNDSARRDGAERRLRYHTTKTRYGDCHITIQQVQVPTGQTNVGVWKETLRSLGYASGNRIYMVVSENFRGCAGVDNDSVGNDSRPSTDNLYNQRAIWATFEPACLNGHTVTHEFAHALGGVLPGAPNFVQGGHCSDANETLCQVDTPTACPDPLAVRLLDCNRDDYFAVNPQGPYLPTHFNAALHSLYLQPGASVPPMTTIPPLAPQNLRATDVEGTSVALSFLPSIAPRGGGFTEDFQLLSDGVVIATVPAWRPAVRVTGLIPGSTATYTVRHRVTVGGAVRTSAQSPPLTVTTGSGTAPAGAVESGAVLMFTSDLVDGNGANMAMDLYDFRENDGASLVNWPGTGKLNEQWRVDTTVSGAYLLTSRHSLKCVAVEGGAAVAGALVVQQTCTGTQSQQWTFAVQSGVTYQVRPAGSASLCVGSDATYAGAPLKLLNCSTAEPSQRWTANRIA</sequence>
<dbReference type="SMART" id="SM00458">
    <property type="entry name" value="RICIN"/>
    <property type="match status" value="1"/>
</dbReference>
<feature type="signal peptide" evidence="3">
    <location>
        <begin position="1"/>
        <end position="36"/>
    </location>
</feature>
<dbReference type="Gene3D" id="2.80.10.50">
    <property type="match status" value="1"/>
</dbReference>
<evidence type="ECO:0000313" key="5">
    <source>
        <dbReference type="EMBL" id="GFJ81534.1"/>
    </source>
</evidence>
<evidence type="ECO:0000256" key="1">
    <source>
        <dbReference type="ARBA" id="ARBA00023295"/>
    </source>
</evidence>
<keyword evidence="1" id="KW-0378">Hydrolase</keyword>
<dbReference type="CDD" id="cd00161">
    <property type="entry name" value="beta-trefoil_Ricin-like"/>
    <property type="match status" value="1"/>
</dbReference>
<dbReference type="GO" id="GO:0016798">
    <property type="term" value="F:hydrolase activity, acting on glycosyl bonds"/>
    <property type="evidence" value="ECO:0007669"/>
    <property type="project" value="UniProtKB-KW"/>
</dbReference>
<proteinExistence type="predicted"/>
<evidence type="ECO:0000313" key="6">
    <source>
        <dbReference type="Proteomes" id="UP000482800"/>
    </source>
</evidence>
<keyword evidence="2" id="KW-0624">Polysaccharide degradation</keyword>
<dbReference type="GO" id="GO:0000272">
    <property type="term" value="P:polysaccharide catabolic process"/>
    <property type="evidence" value="ECO:0007669"/>
    <property type="project" value="UniProtKB-KW"/>
</dbReference>
<dbReference type="InterPro" id="IPR013783">
    <property type="entry name" value="Ig-like_fold"/>
</dbReference>
<dbReference type="InterPro" id="IPR000772">
    <property type="entry name" value="Ricin_B_lectin"/>
</dbReference>
<protein>
    <recommendedName>
        <fullName evidence="4">Fibronectin type-III domain-containing protein</fullName>
    </recommendedName>
</protein>
<dbReference type="PROSITE" id="PS50853">
    <property type="entry name" value="FN3"/>
    <property type="match status" value="1"/>
</dbReference>
<dbReference type="Proteomes" id="UP000482800">
    <property type="component" value="Unassembled WGS sequence"/>
</dbReference>
<dbReference type="EMBL" id="BLPF01000002">
    <property type="protein sequence ID" value="GFJ81534.1"/>
    <property type="molecule type" value="Genomic_DNA"/>
</dbReference>
<dbReference type="CDD" id="cd00063">
    <property type="entry name" value="FN3"/>
    <property type="match status" value="1"/>
</dbReference>
<keyword evidence="6" id="KW-1185">Reference proteome</keyword>
<evidence type="ECO:0000259" key="4">
    <source>
        <dbReference type="PROSITE" id="PS50853"/>
    </source>
</evidence>
<dbReference type="AlphaFoldDB" id="A0A6V8KCQ0"/>
<evidence type="ECO:0000256" key="2">
    <source>
        <dbReference type="ARBA" id="ARBA00023326"/>
    </source>
</evidence>
<name>A0A6V8KCQ0_9ACTN</name>
<organism evidence="5 6">
    <name type="scientific">Phytohabitans houttuyneae</name>
    <dbReference type="NCBI Taxonomy" id="1076126"/>
    <lineage>
        <taxon>Bacteria</taxon>
        <taxon>Bacillati</taxon>
        <taxon>Actinomycetota</taxon>
        <taxon>Actinomycetes</taxon>
        <taxon>Micromonosporales</taxon>
        <taxon>Micromonosporaceae</taxon>
    </lineage>
</organism>
<evidence type="ECO:0000256" key="3">
    <source>
        <dbReference type="SAM" id="SignalP"/>
    </source>
</evidence>
<dbReference type="InterPro" id="IPR003961">
    <property type="entry name" value="FN3_dom"/>
</dbReference>
<keyword evidence="2" id="KW-0119">Carbohydrate metabolism</keyword>
<keyword evidence="3" id="KW-0732">Signal</keyword>
<dbReference type="InterPro" id="IPR035992">
    <property type="entry name" value="Ricin_B-like_lectins"/>
</dbReference>
<dbReference type="SUPFAM" id="SSF50370">
    <property type="entry name" value="Ricin B-like lectins"/>
    <property type="match status" value="1"/>
</dbReference>
<feature type="chain" id="PRO_5028883244" description="Fibronectin type-III domain-containing protein" evidence="3">
    <location>
        <begin position="37"/>
        <end position="542"/>
    </location>
</feature>
<accession>A0A6V8KCQ0</accession>
<reference evidence="5 6" key="1">
    <citation type="submission" date="2020-03" db="EMBL/GenBank/DDBJ databases">
        <title>Whole genome shotgun sequence of Phytohabitans houttuyneae NBRC 108639.</title>
        <authorList>
            <person name="Komaki H."/>
            <person name="Tamura T."/>
        </authorList>
    </citation>
    <scope>NUCLEOTIDE SEQUENCE [LARGE SCALE GENOMIC DNA]</scope>
    <source>
        <strain evidence="5 6">NBRC 108639</strain>
    </source>
</reference>
<dbReference type="RefSeq" id="WP_173060897.1">
    <property type="nucleotide sequence ID" value="NZ_BAABGO010000023.1"/>
</dbReference>
<dbReference type="Gene3D" id="2.60.40.10">
    <property type="entry name" value="Immunoglobulins"/>
    <property type="match status" value="1"/>
</dbReference>
<feature type="domain" description="Fibronectin type-III" evidence="4">
    <location>
        <begin position="294"/>
        <end position="387"/>
    </location>
</feature>
<dbReference type="InterPro" id="IPR036116">
    <property type="entry name" value="FN3_sf"/>
</dbReference>
<keyword evidence="1" id="KW-0326">Glycosidase</keyword>
<gene>
    <name evidence="5" type="ORF">Phou_057140</name>
</gene>
<dbReference type="PROSITE" id="PS50231">
    <property type="entry name" value="RICIN_B_LECTIN"/>
    <property type="match status" value="1"/>
</dbReference>
<reference evidence="5 6" key="2">
    <citation type="submission" date="2020-03" db="EMBL/GenBank/DDBJ databases">
        <authorList>
            <person name="Ichikawa N."/>
            <person name="Kimura A."/>
            <person name="Kitahashi Y."/>
            <person name="Uohara A."/>
        </authorList>
    </citation>
    <scope>NUCLEOTIDE SEQUENCE [LARGE SCALE GENOMIC DNA]</scope>
    <source>
        <strain evidence="5 6">NBRC 108639</strain>
    </source>
</reference>
<dbReference type="SUPFAM" id="SSF49265">
    <property type="entry name" value="Fibronectin type III"/>
    <property type="match status" value="1"/>
</dbReference>